<evidence type="ECO:0000313" key="1">
    <source>
        <dbReference type="EMBL" id="EYF00150.1"/>
    </source>
</evidence>
<gene>
    <name evidence="1" type="ORF">CAP_1137</name>
</gene>
<accession>A0A017SU77</accession>
<organism evidence="1 2">
    <name type="scientific">Chondromyces apiculatus DSM 436</name>
    <dbReference type="NCBI Taxonomy" id="1192034"/>
    <lineage>
        <taxon>Bacteria</taxon>
        <taxon>Pseudomonadati</taxon>
        <taxon>Myxococcota</taxon>
        <taxon>Polyangia</taxon>
        <taxon>Polyangiales</taxon>
        <taxon>Polyangiaceae</taxon>
        <taxon>Chondromyces</taxon>
    </lineage>
</organism>
<dbReference type="EMBL" id="ASRX01000128">
    <property type="protein sequence ID" value="EYF00150.1"/>
    <property type="molecule type" value="Genomic_DNA"/>
</dbReference>
<protein>
    <submittedName>
        <fullName evidence="1">Uncharacterized protein</fullName>
    </submittedName>
</protein>
<dbReference type="Proteomes" id="UP000019678">
    <property type="component" value="Unassembled WGS sequence"/>
</dbReference>
<name>A0A017SU77_9BACT</name>
<keyword evidence="2" id="KW-1185">Reference proteome</keyword>
<comment type="caution">
    <text evidence="1">The sequence shown here is derived from an EMBL/GenBank/DDBJ whole genome shotgun (WGS) entry which is preliminary data.</text>
</comment>
<evidence type="ECO:0000313" key="2">
    <source>
        <dbReference type="Proteomes" id="UP000019678"/>
    </source>
</evidence>
<proteinExistence type="predicted"/>
<reference evidence="1 2" key="1">
    <citation type="submission" date="2013-05" db="EMBL/GenBank/DDBJ databases">
        <title>Genome assembly of Chondromyces apiculatus DSM 436.</title>
        <authorList>
            <person name="Sharma G."/>
            <person name="Khatri I."/>
            <person name="Kaur C."/>
            <person name="Mayilraj S."/>
            <person name="Subramanian S."/>
        </authorList>
    </citation>
    <scope>NUCLEOTIDE SEQUENCE [LARGE SCALE GENOMIC DNA]</scope>
    <source>
        <strain evidence="1 2">DSM 436</strain>
    </source>
</reference>
<sequence length="76" mass="8142">MTAPDEARAAPELAVLSVMAHGQSEAGAAVALAFLEADADLDEERRSVYTDLAHLERLLRRAAVIRDAAQLLDPES</sequence>
<dbReference type="AlphaFoldDB" id="A0A017SU77"/>
<dbReference type="RefSeq" id="WP_052376900.1">
    <property type="nucleotide sequence ID" value="NZ_ASRX01000128.1"/>
</dbReference>